<protein>
    <submittedName>
        <fullName evidence="1">Uncharacterized protein</fullName>
    </submittedName>
</protein>
<evidence type="ECO:0000313" key="1">
    <source>
        <dbReference type="EMBL" id="KAJ7361937.1"/>
    </source>
</evidence>
<dbReference type="EMBL" id="MU827308">
    <property type="protein sequence ID" value="KAJ7361937.1"/>
    <property type="molecule type" value="Genomic_DNA"/>
</dbReference>
<gene>
    <name evidence="1" type="ORF">OS493_014584</name>
</gene>
<proteinExistence type="predicted"/>
<sequence>MANSKSVAELPESYTEVAPAVLLNKTPSVPETCGPLHGDVSAINHAIKEEFKWLENVNGIIVSASQPIISFHVIGKNFYVSMKTSVFLAECIASLEVEKQVISTYGKQILSTLPRDDTSSLAPCTHEEADTSMLLHVQGAVQQGHEKIRVRTVDTDVLVLAVAVLQQLREHERLELWVAFGTGTHLRYIATHEIFRSLGPQVSKALPVFPRLHWL</sequence>
<accession>A0A9W9YPT9</accession>
<keyword evidence="2" id="KW-1185">Reference proteome</keyword>
<reference evidence="1" key="1">
    <citation type="submission" date="2023-01" db="EMBL/GenBank/DDBJ databases">
        <title>Genome assembly of the deep-sea coral Lophelia pertusa.</title>
        <authorList>
            <person name="Herrera S."/>
            <person name="Cordes E."/>
        </authorList>
    </citation>
    <scope>NUCLEOTIDE SEQUENCE</scope>
    <source>
        <strain evidence="1">USNM1676648</strain>
        <tissue evidence="1">Polyp</tissue>
    </source>
</reference>
<organism evidence="1 2">
    <name type="scientific">Desmophyllum pertusum</name>
    <dbReference type="NCBI Taxonomy" id="174260"/>
    <lineage>
        <taxon>Eukaryota</taxon>
        <taxon>Metazoa</taxon>
        <taxon>Cnidaria</taxon>
        <taxon>Anthozoa</taxon>
        <taxon>Hexacorallia</taxon>
        <taxon>Scleractinia</taxon>
        <taxon>Caryophylliina</taxon>
        <taxon>Caryophylliidae</taxon>
        <taxon>Desmophyllum</taxon>
    </lineage>
</organism>
<dbReference type="Proteomes" id="UP001163046">
    <property type="component" value="Unassembled WGS sequence"/>
</dbReference>
<comment type="caution">
    <text evidence="1">The sequence shown here is derived from an EMBL/GenBank/DDBJ whole genome shotgun (WGS) entry which is preliminary data.</text>
</comment>
<evidence type="ECO:0000313" key="2">
    <source>
        <dbReference type="Proteomes" id="UP001163046"/>
    </source>
</evidence>
<dbReference type="AlphaFoldDB" id="A0A9W9YPT9"/>
<dbReference type="OrthoDB" id="6156133at2759"/>
<name>A0A9W9YPT9_9CNID</name>